<name>K6ULF0_9MICO</name>
<protein>
    <submittedName>
        <fullName evidence="4">Iron-sulfur cluster assembly protein SufD</fullName>
    </submittedName>
</protein>
<dbReference type="AlphaFoldDB" id="K6ULF0"/>
<evidence type="ECO:0000259" key="3">
    <source>
        <dbReference type="Pfam" id="PF01458"/>
    </source>
</evidence>
<dbReference type="InterPro" id="IPR011542">
    <property type="entry name" value="SUF_FeS_clus_asmbl_SufD"/>
</dbReference>
<reference evidence="4 5" key="1">
    <citation type="submission" date="2012-08" db="EMBL/GenBank/DDBJ databases">
        <title>Whole genome shotgun sequence of Austwickia chelonae NBRC 105200.</title>
        <authorList>
            <person name="Yoshida I."/>
            <person name="Hosoyama A."/>
            <person name="Tsuchikane K."/>
            <person name="Katsumata H."/>
            <person name="Ando Y."/>
            <person name="Ohji S."/>
            <person name="Hamada M."/>
            <person name="Tamura T."/>
            <person name="Yamazoe A."/>
            <person name="Yamazaki S."/>
            <person name="Fujita N."/>
        </authorList>
    </citation>
    <scope>NUCLEOTIDE SEQUENCE [LARGE SCALE GENOMIC DNA]</scope>
    <source>
        <strain evidence="4 5">NBRC 105200</strain>
    </source>
</reference>
<accession>K6ULF0</accession>
<feature type="domain" description="SUF system FeS cluster assembly SufBD core" evidence="3">
    <location>
        <begin position="145"/>
        <end position="368"/>
    </location>
</feature>
<evidence type="ECO:0000256" key="1">
    <source>
        <dbReference type="ARBA" id="ARBA00043967"/>
    </source>
</evidence>
<dbReference type="NCBIfam" id="TIGR01981">
    <property type="entry name" value="sufD"/>
    <property type="match status" value="1"/>
</dbReference>
<dbReference type="Proteomes" id="UP000008495">
    <property type="component" value="Unassembled WGS sequence"/>
</dbReference>
<comment type="caution">
    <text evidence="4">The sequence shown here is derived from an EMBL/GenBank/DDBJ whole genome shotgun (WGS) entry which is preliminary data.</text>
</comment>
<dbReference type="PANTHER" id="PTHR43575">
    <property type="entry name" value="PROTEIN ABCI7, CHLOROPLASTIC"/>
    <property type="match status" value="1"/>
</dbReference>
<feature type="compositionally biased region" description="Basic and acidic residues" evidence="2">
    <location>
        <begin position="80"/>
        <end position="96"/>
    </location>
</feature>
<feature type="region of interest" description="Disordered" evidence="2">
    <location>
        <begin position="1"/>
        <end position="46"/>
    </location>
</feature>
<dbReference type="SUPFAM" id="SSF101960">
    <property type="entry name" value="Stabilizer of iron transporter SufD"/>
    <property type="match status" value="1"/>
</dbReference>
<dbReference type="InterPro" id="IPR000825">
    <property type="entry name" value="SUF_FeS_clus_asmbl_SufBD_core"/>
</dbReference>
<dbReference type="OrthoDB" id="9803529at2"/>
<organism evidence="4 5">
    <name type="scientific">Austwickia chelonae NBRC 105200</name>
    <dbReference type="NCBI Taxonomy" id="1184607"/>
    <lineage>
        <taxon>Bacteria</taxon>
        <taxon>Bacillati</taxon>
        <taxon>Actinomycetota</taxon>
        <taxon>Actinomycetes</taxon>
        <taxon>Micrococcales</taxon>
        <taxon>Dermatophilaceae</taxon>
        <taxon>Austwickia</taxon>
    </lineage>
</organism>
<evidence type="ECO:0000256" key="2">
    <source>
        <dbReference type="SAM" id="MobiDB-lite"/>
    </source>
</evidence>
<evidence type="ECO:0000313" key="4">
    <source>
        <dbReference type="EMBL" id="GAB77191.1"/>
    </source>
</evidence>
<dbReference type="InterPro" id="IPR055346">
    <property type="entry name" value="Fe-S_cluster_assembly_SufBD"/>
</dbReference>
<dbReference type="PANTHER" id="PTHR43575:SF1">
    <property type="entry name" value="PROTEIN ABCI7, CHLOROPLASTIC"/>
    <property type="match status" value="1"/>
</dbReference>
<dbReference type="EMBL" id="BAGZ01000005">
    <property type="protein sequence ID" value="GAB77191.1"/>
    <property type="molecule type" value="Genomic_DNA"/>
</dbReference>
<dbReference type="Pfam" id="PF01458">
    <property type="entry name" value="SUFBD_core"/>
    <property type="match status" value="1"/>
</dbReference>
<dbReference type="eggNOG" id="COG0719">
    <property type="taxonomic scope" value="Bacteria"/>
</dbReference>
<dbReference type="STRING" id="100225.SAMN05421595_1006"/>
<sequence>MPIETTAETATTTPNVAPAHQHDGHAVPEQSRADRTTSYNPDDFAVPHGREEEWRFTPLDRLRGLLTTTPTPHPAPTTHGDQRVRHETTTREDARTRATAGLPADRAAALAEESCDQVTLLTLPTETELTEPFYLRQEGKGTTGPTAGHTVIHAEPFSTGTVVLHFTGRATLTDRVEVVAQDGAQLTIVTIHEWDEDTVHLSEHDVLLGRDATVRHITATLGGNLVRQGTNARYTGPGGTFEGLGVYFADDSQHIEHRLFVDHSVPRCTSNVVYKGALQGETAHTVWVGDVLIRAAAEGTDTYELNRNLVLTDGARADSVPNLEIETGEIVGAGHASATGRFDDEQLFYLMARGIPEAEARKLVVRAFFGEIVQKIGIPEISEHLMSAVDDELAKAGS</sequence>
<evidence type="ECO:0000313" key="5">
    <source>
        <dbReference type="Proteomes" id="UP000008495"/>
    </source>
</evidence>
<feature type="compositionally biased region" description="Low complexity" evidence="2">
    <location>
        <begin position="1"/>
        <end position="13"/>
    </location>
</feature>
<dbReference type="RefSeq" id="WP_006501943.1">
    <property type="nucleotide sequence ID" value="NZ_BAGZ01000005.1"/>
</dbReference>
<proteinExistence type="inferred from homology"/>
<comment type="similarity">
    <text evidence="1">Belongs to the iron-sulfur cluster assembly SufBD family.</text>
</comment>
<keyword evidence="5" id="KW-1185">Reference proteome</keyword>
<feature type="region of interest" description="Disordered" evidence="2">
    <location>
        <begin position="66"/>
        <end position="102"/>
    </location>
</feature>
<gene>
    <name evidence="4" type="primary">sufD</name>
    <name evidence="4" type="ORF">AUCHE_05_00950</name>
</gene>
<dbReference type="InterPro" id="IPR037284">
    <property type="entry name" value="SUF_FeS_clus_asmbl_SufBD_sf"/>
</dbReference>
<feature type="compositionally biased region" description="Basic and acidic residues" evidence="2">
    <location>
        <begin position="20"/>
        <end position="35"/>
    </location>
</feature>
<dbReference type="GO" id="GO:0016226">
    <property type="term" value="P:iron-sulfur cluster assembly"/>
    <property type="evidence" value="ECO:0007669"/>
    <property type="project" value="InterPro"/>
</dbReference>